<comment type="caution">
    <text evidence="6">The sequence shown here is derived from an EMBL/GenBank/DDBJ whole genome shotgun (WGS) entry which is preliminary data.</text>
</comment>
<accession>A0A5R8WJR7</accession>
<keyword evidence="6" id="KW-0418">Kinase</keyword>
<feature type="transmembrane region" description="Helical" evidence="4">
    <location>
        <begin position="58"/>
        <end position="80"/>
    </location>
</feature>
<feature type="transmembrane region" description="Helical" evidence="4">
    <location>
        <begin position="92"/>
        <end position="119"/>
    </location>
</feature>
<feature type="domain" description="Histidine kinase/HSP90-like ATPase" evidence="5">
    <location>
        <begin position="286"/>
        <end position="382"/>
    </location>
</feature>
<name>A0A5R8WJR7_9BACT</name>
<reference evidence="6 7" key="1">
    <citation type="submission" date="2019-05" db="EMBL/GenBank/DDBJ databases">
        <title>Hymenobacter edaphi sp. nov., isolated from abandoned arsenic-contaminated farmland soil.</title>
        <authorList>
            <person name="Nie L."/>
        </authorList>
    </citation>
    <scope>NUCLEOTIDE SEQUENCE [LARGE SCALE GENOMIC DNA]</scope>
    <source>
        <strain evidence="6 7">1-3-3-8</strain>
    </source>
</reference>
<dbReference type="PANTHER" id="PTHR34220:SF7">
    <property type="entry name" value="SENSOR HISTIDINE KINASE YPDA"/>
    <property type="match status" value="1"/>
</dbReference>
<protein>
    <recommendedName>
        <fullName evidence="2">histidine kinase</fullName>
        <ecNumber evidence="2">2.7.13.3</ecNumber>
    </recommendedName>
</protein>
<evidence type="ECO:0000256" key="3">
    <source>
        <dbReference type="SAM" id="Coils"/>
    </source>
</evidence>
<dbReference type="Gene3D" id="3.30.565.10">
    <property type="entry name" value="Histidine kinase-like ATPase, C-terminal domain"/>
    <property type="match status" value="1"/>
</dbReference>
<dbReference type="AlphaFoldDB" id="A0A5R8WJR7"/>
<evidence type="ECO:0000256" key="1">
    <source>
        <dbReference type="ARBA" id="ARBA00000085"/>
    </source>
</evidence>
<dbReference type="GO" id="GO:0000155">
    <property type="term" value="F:phosphorelay sensor kinase activity"/>
    <property type="evidence" value="ECO:0007669"/>
    <property type="project" value="InterPro"/>
</dbReference>
<proteinExistence type="predicted"/>
<dbReference type="InterPro" id="IPR004358">
    <property type="entry name" value="Sig_transdc_His_kin-like_C"/>
</dbReference>
<evidence type="ECO:0000256" key="2">
    <source>
        <dbReference type="ARBA" id="ARBA00012438"/>
    </source>
</evidence>
<dbReference type="OrthoDB" id="9792992at2"/>
<keyword evidence="6" id="KW-0808">Transferase</keyword>
<dbReference type="EC" id="2.7.13.3" evidence="2"/>
<comment type="catalytic activity">
    <reaction evidence="1">
        <text>ATP + protein L-histidine = ADP + protein N-phospho-L-histidine.</text>
        <dbReference type="EC" id="2.7.13.3"/>
    </reaction>
</comment>
<dbReference type="InterPro" id="IPR010559">
    <property type="entry name" value="Sig_transdc_His_kin_internal"/>
</dbReference>
<dbReference type="Proteomes" id="UP000305517">
    <property type="component" value="Unassembled WGS sequence"/>
</dbReference>
<keyword evidence="4" id="KW-0812">Transmembrane</keyword>
<dbReference type="RefSeq" id="WP_138081215.1">
    <property type="nucleotide sequence ID" value="NZ_VAJM01000015.1"/>
</dbReference>
<dbReference type="SMART" id="SM00387">
    <property type="entry name" value="HATPase_c"/>
    <property type="match status" value="1"/>
</dbReference>
<keyword evidence="3" id="KW-0175">Coiled coil</keyword>
<keyword evidence="7" id="KW-1185">Reference proteome</keyword>
<feature type="transmembrane region" description="Helical" evidence="4">
    <location>
        <begin position="139"/>
        <end position="164"/>
    </location>
</feature>
<feature type="transmembrane region" description="Helical" evidence="4">
    <location>
        <begin position="25"/>
        <end position="46"/>
    </location>
</feature>
<dbReference type="Pfam" id="PF06580">
    <property type="entry name" value="His_kinase"/>
    <property type="match status" value="1"/>
</dbReference>
<dbReference type="Pfam" id="PF02518">
    <property type="entry name" value="HATPase_c"/>
    <property type="match status" value="1"/>
</dbReference>
<organism evidence="6 7">
    <name type="scientific">Hymenobacter jeollabukensis</name>
    <dbReference type="NCBI Taxonomy" id="2025313"/>
    <lineage>
        <taxon>Bacteria</taxon>
        <taxon>Pseudomonadati</taxon>
        <taxon>Bacteroidota</taxon>
        <taxon>Cytophagia</taxon>
        <taxon>Cytophagales</taxon>
        <taxon>Hymenobacteraceae</taxon>
        <taxon>Hymenobacter</taxon>
    </lineage>
</organism>
<dbReference type="PRINTS" id="PR00344">
    <property type="entry name" value="BCTRLSENSOR"/>
</dbReference>
<evidence type="ECO:0000313" key="6">
    <source>
        <dbReference type="EMBL" id="TLM88930.1"/>
    </source>
</evidence>
<keyword evidence="4" id="KW-0472">Membrane</keyword>
<evidence type="ECO:0000259" key="5">
    <source>
        <dbReference type="SMART" id="SM00387"/>
    </source>
</evidence>
<keyword evidence="4" id="KW-1133">Transmembrane helix</keyword>
<sequence>MAILWVTRLLREAELPLTRRQFWRYATLFWGLMMLINACQTFGLGWLTGRRPMFGAELLQWALTFVLWWAFTPGIFYVTLRFPLPIAREPRAWLRTLLGHLLVASAFGLLVCAACYVVVRPLYAHETGKWIDPGYIPAWFLSTYPTTALTYLLVVVSGSIARYVQQNQRLQHRAVEYQLHAEQLRTQLATAQLQALQMQLNPHFLFNTHHAIVALMMQHETDRAIDMVTGLSDLLRGVLAHQQADFIPLRDELALTRQYLGIQQVRFQDRLRIDYCIEPGAEDCLVPPLLLQPLVENALVHGLADRVADGCLRITAAAAGPDAWRLCIEDNGSGRPARGGSGLGLRNTRARLSHAYGRAASLDVAQQPGRGTTVTLRLPRPAVAPPPTMPPHV</sequence>
<gene>
    <name evidence="6" type="ORF">FDY95_22365</name>
</gene>
<dbReference type="InterPro" id="IPR050640">
    <property type="entry name" value="Bact_2-comp_sensor_kinase"/>
</dbReference>
<evidence type="ECO:0000313" key="7">
    <source>
        <dbReference type="Proteomes" id="UP000305517"/>
    </source>
</evidence>
<dbReference type="GO" id="GO:0016020">
    <property type="term" value="C:membrane"/>
    <property type="evidence" value="ECO:0007669"/>
    <property type="project" value="InterPro"/>
</dbReference>
<dbReference type="InterPro" id="IPR036890">
    <property type="entry name" value="HATPase_C_sf"/>
</dbReference>
<dbReference type="SUPFAM" id="SSF55874">
    <property type="entry name" value="ATPase domain of HSP90 chaperone/DNA topoisomerase II/histidine kinase"/>
    <property type="match status" value="1"/>
</dbReference>
<dbReference type="InterPro" id="IPR003594">
    <property type="entry name" value="HATPase_dom"/>
</dbReference>
<dbReference type="PANTHER" id="PTHR34220">
    <property type="entry name" value="SENSOR HISTIDINE KINASE YPDA"/>
    <property type="match status" value="1"/>
</dbReference>
<feature type="coiled-coil region" evidence="3">
    <location>
        <begin position="167"/>
        <end position="201"/>
    </location>
</feature>
<evidence type="ECO:0000256" key="4">
    <source>
        <dbReference type="SAM" id="Phobius"/>
    </source>
</evidence>
<dbReference type="EMBL" id="VAJM01000015">
    <property type="protein sequence ID" value="TLM88930.1"/>
    <property type="molecule type" value="Genomic_DNA"/>
</dbReference>